<dbReference type="SUPFAM" id="SSF103657">
    <property type="entry name" value="BAR/IMD domain-like"/>
    <property type="match status" value="1"/>
</dbReference>
<dbReference type="PANTHER" id="PTHR12141:SF1">
    <property type="entry name" value="PRKCA-BINDING PROTEIN"/>
    <property type="match status" value="1"/>
</dbReference>
<dbReference type="Proteomes" id="UP000694569">
    <property type="component" value="Unplaced"/>
</dbReference>
<evidence type="ECO:0000256" key="3">
    <source>
        <dbReference type="ARBA" id="ARBA00022490"/>
    </source>
</evidence>
<evidence type="ECO:0000256" key="6">
    <source>
        <dbReference type="ARBA" id="ARBA00022833"/>
    </source>
</evidence>
<feature type="region of interest" description="Disordered" evidence="12">
    <location>
        <begin position="423"/>
        <end position="452"/>
    </location>
</feature>
<evidence type="ECO:0000256" key="4">
    <source>
        <dbReference type="ARBA" id="ARBA00022553"/>
    </source>
</evidence>
<dbReference type="GO" id="GO:0098842">
    <property type="term" value="C:postsynaptic early endosome"/>
    <property type="evidence" value="ECO:0007669"/>
    <property type="project" value="TreeGrafter"/>
</dbReference>
<dbReference type="GO" id="GO:0046872">
    <property type="term" value="F:metal ion binding"/>
    <property type="evidence" value="ECO:0007669"/>
    <property type="project" value="UniProtKB-KW"/>
</dbReference>
<gene>
    <name evidence="14" type="primary">PICK1</name>
</gene>
<evidence type="ECO:0000256" key="7">
    <source>
        <dbReference type="ARBA" id="ARBA00023018"/>
    </source>
</evidence>
<keyword evidence="8" id="KW-0472">Membrane</keyword>
<dbReference type="SMART" id="SM01015">
    <property type="entry name" value="Arfaptin"/>
    <property type="match status" value="1"/>
</dbReference>
<dbReference type="GO" id="GO:0005543">
    <property type="term" value="F:phospholipid binding"/>
    <property type="evidence" value="ECO:0007669"/>
    <property type="project" value="TreeGrafter"/>
</dbReference>
<evidence type="ECO:0000256" key="5">
    <source>
        <dbReference type="ARBA" id="ARBA00022723"/>
    </source>
</evidence>
<dbReference type="InterPro" id="IPR010504">
    <property type="entry name" value="AH_dom"/>
</dbReference>
<evidence type="ECO:0000313" key="15">
    <source>
        <dbReference type="Proteomes" id="UP000694569"/>
    </source>
</evidence>
<dbReference type="InterPro" id="IPR030798">
    <property type="entry name" value="Arfaptin_fam"/>
</dbReference>
<keyword evidence="11" id="KW-0175">Coiled coil</keyword>
<evidence type="ECO:0000313" key="14">
    <source>
        <dbReference type="Ensembl" id="ENSLLEP00000036008.1"/>
    </source>
</evidence>
<evidence type="ECO:0000256" key="2">
    <source>
        <dbReference type="ARBA" id="ARBA00004245"/>
    </source>
</evidence>
<keyword evidence="6" id="KW-0862">Zinc</keyword>
<dbReference type="GO" id="GO:0005856">
    <property type="term" value="C:cytoskeleton"/>
    <property type="evidence" value="ECO:0007669"/>
    <property type="project" value="UniProtKB-SubCell"/>
</dbReference>
<accession>A0A8C5QDT6</accession>
<keyword evidence="5" id="KW-0479">Metal-binding</keyword>
<name>A0A8C5QDT6_9ANUR</name>
<reference evidence="14" key="2">
    <citation type="submission" date="2025-09" db="UniProtKB">
        <authorList>
            <consortium name="Ensembl"/>
        </authorList>
    </citation>
    <scope>IDENTIFICATION</scope>
</reference>
<keyword evidence="15" id="KW-1185">Reference proteome</keyword>
<dbReference type="Gene3D" id="1.20.1270.60">
    <property type="entry name" value="Arfaptin homology (AH) domain/BAR domain"/>
    <property type="match status" value="2"/>
</dbReference>
<comment type="subcellular location">
    <subcellularLocation>
        <location evidence="2">Cytoplasm</location>
        <location evidence="2">Cytoskeleton</location>
    </subcellularLocation>
    <subcellularLocation>
        <location evidence="1">Membrane</location>
        <topology evidence="1">Peripheral membrane protein</topology>
    </subcellularLocation>
    <subcellularLocation>
        <location evidence="10">Postsynaptic density</location>
    </subcellularLocation>
</comment>
<dbReference type="PROSITE" id="PS50870">
    <property type="entry name" value="AH"/>
    <property type="match status" value="1"/>
</dbReference>
<dbReference type="GO" id="GO:0006886">
    <property type="term" value="P:intracellular protein transport"/>
    <property type="evidence" value="ECO:0007669"/>
    <property type="project" value="TreeGrafter"/>
</dbReference>
<feature type="coiled-coil region" evidence="11">
    <location>
        <begin position="174"/>
        <end position="201"/>
    </location>
</feature>
<keyword evidence="3" id="KW-0963">Cytoplasm</keyword>
<proteinExistence type="predicted"/>
<keyword evidence="7" id="KW-0770">Synapse</keyword>
<dbReference type="CDD" id="cd07659">
    <property type="entry name" value="BAR_PICK1"/>
    <property type="match status" value="1"/>
</dbReference>
<dbReference type="Ensembl" id="ENSLLET00000037394.1">
    <property type="protein sequence ID" value="ENSLLEP00000036008.1"/>
    <property type="gene ID" value="ENSLLEG00000021972.1"/>
</dbReference>
<dbReference type="InterPro" id="IPR037959">
    <property type="entry name" value="PICK1_BAR"/>
</dbReference>
<dbReference type="GO" id="GO:0019904">
    <property type="term" value="F:protein domain specific binding"/>
    <property type="evidence" value="ECO:0007669"/>
    <property type="project" value="InterPro"/>
</dbReference>
<protein>
    <submittedName>
        <fullName evidence="14">Protein interacting with PRKCA 1</fullName>
    </submittedName>
</protein>
<evidence type="ECO:0000256" key="8">
    <source>
        <dbReference type="ARBA" id="ARBA00023136"/>
    </source>
</evidence>
<dbReference type="GO" id="GO:0008021">
    <property type="term" value="C:synaptic vesicle"/>
    <property type="evidence" value="ECO:0007669"/>
    <property type="project" value="TreeGrafter"/>
</dbReference>
<evidence type="ECO:0000256" key="12">
    <source>
        <dbReference type="SAM" id="MobiDB-lite"/>
    </source>
</evidence>
<organism evidence="14 15">
    <name type="scientific">Leptobrachium leishanense</name>
    <name type="common">Leishan spiny toad</name>
    <dbReference type="NCBI Taxonomy" id="445787"/>
    <lineage>
        <taxon>Eukaryota</taxon>
        <taxon>Metazoa</taxon>
        <taxon>Chordata</taxon>
        <taxon>Craniata</taxon>
        <taxon>Vertebrata</taxon>
        <taxon>Euteleostomi</taxon>
        <taxon>Amphibia</taxon>
        <taxon>Batrachia</taxon>
        <taxon>Anura</taxon>
        <taxon>Pelobatoidea</taxon>
        <taxon>Megophryidae</taxon>
        <taxon>Leptobrachium</taxon>
    </lineage>
</organism>
<evidence type="ECO:0000256" key="11">
    <source>
        <dbReference type="SAM" id="Coils"/>
    </source>
</evidence>
<feature type="compositionally biased region" description="Basic and acidic residues" evidence="12">
    <location>
        <begin position="437"/>
        <end position="452"/>
    </location>
</feature>
<dbReference type="GO" id="GO:0005080">
    <property type="term" value="F:protein kinase C binding"/>
    <property type="evidence" value="ECO:0007669"/>
    <property type="project" value="TreeGrafter"/>
</dbReference>
<evidence type="ECO:0000256" key="9">
    <source>
        <dbReference type="ARBA" id="ARBA00023212"/>
    </source>
</evidence>
<keyword evidence="4" id="KW-0597">Phosphoprotein</keyword>
<dbReference type="Pfam" id="PF06456">
    <property type="entry name" value="Arfaptin"/>
    <property type="match status" value="2"/>
</dbReference>
<evidence type="ECO:0000256" key="1">
    <source>
        <dbReference type="ARBA" id="ARBA00004170"/>
    </source>
</evidence>
<evidence type="ECO:0000256" key="10">
    <source>
        <dbReference type="ARBA" id="ARBA00034105"/>
    </source>
</evidence>
<dbReference type="GO" id="GO:0014069">
    <property type="term" value="C:postsynaptic density"/>
    <property type="evidence" value="ECO:0007669"/>
    <property type="project" value="UniProtKB-SubCell"/>
</dbReference>
<dbReference type="OrthoDB" id="5917245at2759"/>
<dbReference type="AlphaFoldDB" id="A0A8C5QDT6"/>
<dbReference type="GO" id="GO:0034315">
    <property type="term" value="P:regulation of Arp2/3 complex-mediated actin nucleation"/>
    <property type="evidence" value="ECO:0007669"/>
    <property type="project" value="TreeGrafter"/>
</dbReference>
<dbReference type="GO" id="GO:0043005">
    <property type="term" value="C:neuron projection"/>
    <property type="evidence" value="ECO:0007669"/>
    <property type="project" value="TreeGrafter"/>
</dbReference>
<dbReference type="GO" id="GO:0043113">
    <property type="term" value="P:receptor clustering"/>
    <property type="evidence" value="ECO:0007669"/>
    <property type="project" value="TreeGrafter"/>
</dbReference>
<feature type="domain" description="AH" evidence="13">
    <location>
        <begin position="172"/>
        <end position="406"/>
    </location>
</feature>
<dbReference type="GO" id="GO:0032588">
    <property type="term" value="C:trans-Golgi network membrane"/>
    <property type="evidence" value="ECO:0007669"/>
    <property type="project" value="TreeGrafter"/>
</dbReference>
<evidence type="ECO:0000259" key="13">
    <source>
        <dbReference type="PROSITE" id="PS50870"/>
    </source>
</evidence>
<dbReference type="InterPro" id="IPR027267">
    <property type="entry name" value="AH/BAR_dom_sf"/>
</dbReference>
<dbReference type="GO" id="GO:0097062">
    <property type="term" value="P:dendritic spine maintenance"/>
    <property type="evidence" value="ECO:0007669"/>
    <property type="project" value="TreeGrafter"/>
</dbReference>
<dbReference type="GO" id="GO:0002092">
    <property type="term" value="P:positive regulation of receptor internalization"/>
    <property type="evidence" value="ECO:0007669"/>
    <property type="project" value="TreeGrafter"/>
</dbReference>
<dbReference type="GeneTree" id="ENSGT00950000183040"/>
<keyword evidence="9" id="KW-0206">Cytoskeleton</keyword>
<feature type="compositionally biased region" description="Acidic residues" evidence="12">
    <location>
        <begin position="426"/>
        <end position="436"/>
    </location>
</feature>
<dbReference type="GO" id="GO:0005886">
    <property type="term" value="C:plasma membrane"/>
    <property type="evidence" value="ECO:0007669"/>
    <property type="project" value="GOC"/>
</dbReference>
<reference evidence="14" key="1">
    <citation type="submission" date="2025-08" db="UniProtKB">
        <authorList>
            <consortium name="Ensembl"/>
        </authorList>
    </citation>
    <scope>IDENTIFICATION</scope>
</reference>
<sequence length="452" mass="51970">MAAGRCWLSLFTMAPYTNQQALLFCRSSLQCCPYQDQSGNRKMLWCPKETFLLHVFGGFLRYTPSKIGDMFIACSILHNIARHGLQEEIEDTTVEDDIPTTAVETGHRGNEARQNLFQTIFQGEVTIHYNKLQADPKQGKSLDIVLKKVKHRLVENMSSGTADALGLSRAILCNDGLVKKLEELEKTAEFYRGMMEHTKRLLRTFFELSQTHRAFGDVFSVIGVREPQPAASEAFVKFADAHRSIEKFGIGLLKTIKPGWRAIQQWVSAGKNEAWWRFPMLSDLNTYLNKAIPDTKLTIRKYLDVKFEYLSYCLKVKEMDDEEYSSIALGEPLYRVSTGNYEYRLILRCRQEARSRFARMRKDVLEKIELLDQKHVQDTVFQLQRFVSAISKYDDQCFAVLKEADIFPIEVDLARTTLSYGQNDAIPDEAEDEEEMEKMTEAENGEKLIDDP</sequence>
<dbReference type="PANTHER" id="PTHR12141">
    <property type="entry name" value="ARFAPTIN-RELATED"/>
    <property type="match status" value="1"/>
</dbReference>